<sequence>MTSELSPRLRRVVDALPLEPGMRVLEIGGAPGAAAREVAARVGPQGHVLVLDRSDTGIRRARANCREEIDAGRLSTMCASVEDFELEPGTPLFDLAFACRVGALDGRHPQLYAPALANIRSALVPDGRLYVDTGSPLTAIQLD</sequence>
<accession>A0A852WTT8</accession>
<evidence type="ECO:0000259" key="1">
    <source>
        <dbReference type="Pfam" id="PF13649"/>
    </source>
</evidence>
<proteinExistence type="predicted"/>
<reference evidence="2 3" key="1">
    <citation type="submission" date="2020-07" db="EMBL/GenBank/DDBJ databases">
        <title>Sequencing the genomes of 1000 actinobacteria strains.</title>
        <authorList>
            <person name="Klenk H.-P."/>
        </authorList>
    </citation>
    <scope>NUCLEOTIDE SEQUENCE [LARGE SCALE GENOMIC DNA]</scope>
    <source>
        <strain evidence="2 3">DSM 8598</strain>
    </source>
</reference>
<dbReference type="GO" id="GO:0008168">
    <property type="term" value="F:methyltransferase activity"/>
    <property type="evidence" value="ECO:0007669"/>
    <property type="project" value="UniProtKB-KW"/>
</dbReference>
<dbReference type="Proteomes" id="UP000549066">
    <property type="component" value="Unassembled WGS sequence"/>
</dbReference>
<comment type="caution">
    <text evidence="2">The sequence shown here is derived from an EMBL/GenBank/DDBJ whole genome shotgun (WGS) entry which is preliminary data.</text>
</comment>
<protein>
    <submittedName>
        <fullName evidence="2">Cyclopropane fatty-acyl-phospholipid synthase-like methyltransferase</fullName>
    </submittedName>
</protein>
<organism evidence="2 3">
    <name type="scientific">Agromyces hippuratus</name>
    <dbReference type="NCBI Taxonomy" id="286438"/>
    <lineage>
        <taxon>Bacteria</taxon>
        <taxon>Bacillati</taxon>
        <taxon>Actinomycetota</taxon>
        <taxon>Actinomycetes</taxon>
        <taxon>Micrococcales</taxon>
        <taxon>Microbacteriaceae</taxon>
        <taxon>Agromyces</taxon>
    </lineage>
</organism>
<dbReference type="Gene3D" id="3.40.50.150">
    <property type="entry name" value="Vaccinia Virus protein VP39"/>
    <property type="match status" value="1"/>
</dbReference>
<keyword evidence="3" id="KW-1185">Reference proteome</keyword>
<feature type="domain" description="Methyltransferase" evidence="1">
    <location>
        <begin position="24"/>
        <end position="127"/>
    </location>
</feature>
<dbReference type="GO" id="GO:0032259">
    <property type="term" value="P:methylation"/>
    <property type="evidence" value="ECO:0007669"/>
    <property type="project" value="UniProtKB-KW"/>
</dbReference>
<gene>
    <name evidence="2" type="ORF">BJY17_002429</name>
</gene>
<dbReference type="InterPro" id="IPR029063">
    <property type="entry name" value="SAM-dependent_MTases_sf"/>
</dbReference>
<dbReference type="InterPro" id="IPR041698">
    <property type="entry name" value="Methyltransf_25"/>
</dbReference>
<dbReference type="AlphaFoldDB" id="A0A852WTT8"/>
<evidence type="ECO:0000313" key="2">
    <source>
        <dbReference type="EMBL" id="NYG21682.1"/>
    </source>
</evidence>
<dbReference type="SUPFAM" id="SSF53335">
    <property type="entry name" value="S-adenosyl-L-methionine-dependent methyltransferases"/>
    <property type="match status" value="1"/>
</dbReference>
<dbReference type="CDD" id="cd02440">
    <property type="entry name" value="AdoMet_MTases"/>
    <property type="match status" value="1"/>
</dbReference>
<keyword evidence="2" id="KW-0489">Methyltransferase</keyword>
<evidence type="ECO:0000313" key="3">
    <source>
        <dbReference type="Proteomes" id="UP000549066"/>
    </source>
</evidence>
<dbReference type="Pfam" id="PF13649">
    <property type="entry name" value="Methyltransf_25"/>
    <property type="match status" value="1"/>
</dbReference>
<dbReference type="EMBL" id="JACCFI010000001">
    <property type="protein sequence ID" value="NYG21682.1"/>
    <property type="molecule type" value="Genomic_DNA"/>
</dbReference>
<keyword evidence="2" id="KW-0808">Transferase</keyword>
<name>A0A852WTT8_9MICO</name>
<dbReference type="RefSeq" id="WP_179551591.1">
    <property type="nucleotide sequence ID" value="NZ_JACCFI010000001.1"/>
</dbReference>